<evidence type="ECO:0000256" key="2">
    <source>
        <dbReference type="SAM" id="SignalP"/>
    </source>
</evidence>
<reference evidence="3" key="1">
    <citation type="submission" date="2020-07" db="EMBL/GenBank/DDBJ databases">
        <authorList>
            <person name="Nazaruddin N."/>
        </authorList>
    </citation>
    <scope>NUCLEOTIDE SEQUENCE</scope>
</reference>
<keyword evidence="4" id="KW-1185">Reference proteome</keyword>
<dbReference type="Proteomes" id="UP000752696">
    <property type="component" value="Unassembled WGS sequence"/>
</dbReference>
<evidence type="ECO:0000256" key="1">
    <source>
        <dbReference type="SAM" id="MobiDB-lite"/>
    </source>
</evidence>
<comment type="caution">
    <text evidence="3">The sequence shown here is derived from an EMBL/GenBank/DDBJ whole genome shotgun (WGS) entry which is preliminary data.</text>
</comment>
<keyword evidence="2" id="KW-0732">Signal</keyword>
<accession>A0A6V7H1Q1</accession>
<proteinExistence type="predicted"/>
<dbReference type="OrthoDB" id="7616817at2759"/>
<feature type="region of interest" description="Disordered" evidence="1">
    <location>
        <begin position="47"/>
        <end position="88"/>
    </location>
</feature>
<dbReference type="EMBL" id="CAJDYZ010005970">
    <property type="protein sequence ID" value="CAD1472976.1"/>
    <property type="molecule type" value="Genomic_DNA"/>
</dbReference>
<dbReference type="AlphaFoldDB" id="A0A6V7H1Q1"/>
<name>A0A6V7H1Q1_9HYME</name>
<protein>
    <submittedName>
        <fullName evidence="3">Uncharacterized protein</fullName>
    </submittedName>
</protein>
<feature type="chain" id="PRO_5028195463" evidence="2">
    <location>
        <begin position="20"/>
        <end position="361"/>
    </location>
</feature>
<feature type="compositionally biased region" description="Low complexity" evidence="1">
    <location>
        <begin position="65"/>
        <end position="78"/>
    </location>
</feature>
<evidence type="ECO:0000313" key="3">
    <source>
        <dbReference type="EMBL" id="CAD1472976.1"/>
    </source>
</evidence>
<gene>
    <name evidence="3" type="ORF">MHI_LOCUS347152</name>
</gene>
<evidence type="ECO:0000313" key="4">
    <source>
        <dbReference type="Proteomes" id="UP000752696"/>
    </source>
</evidence>
<organism evidence="3 4">
    <name type="scientific">Heterotrigona itama</name>
    <dbReference type="NCBI Taxonomy" id="395501"/>
    <lineage>
        <taxon>Eukaryota</taxon>
        <taxon>Metazoa</taxon>
        <taxon>Ecdysozoa</taxon>
        <taxon>Arthropoda</taxon>
        <taxon>Hexapoda</taxon>
        <taxon>Insecta</taxon>
        <taxon>Pterygota</taxon>
        <taxon>Neoptera</taxon>
        <taxon>Endopterygota</taxon>
        <taxon>Hymenoptera</taxon>
        <taxon>Apocrita</taxon>
        <taxon>Aculeata</taxon>
        <taxon>Apoidea</taxon>
        <taxon>Anthophila</taxon>
        <taxon>Apidae</taxon>
        <taxon>Heterotrigona</taxon>
    </lineage>
</organism>
<feature type="signal peptide" evidence="2">
    <location>
        <begin position="1"/>
        <end position="19"/>
    </location>
</feature>
<sequence>MKITLYVLAAFVCVQVATAASKSKGAAEKAIEVSAEASAEAKASAELSAEKSGELSASSKKKGKSGSLSAEKSGSVSAEKTTSGKLSLEKDKSEEGCANLEWKEILDEITAILRCLKEGKDLKSSLKLKEGGQISILEKLKKKIALTLESIEKGKPADDLLKEEDIKTLKEIQEKLVVIAQLVQKGKDISGLLNAEATVKIIAELKASIKTLLNANLAAEESKKLKGGLLGLLQGKGLLDLDLIKSVTPIIAELQKKGIDLGALKKWTNIGAGAIDITSIQKTVEKVTAALNGGTDIQNILSSAGAEKFGISASELKGLQGVLGLVGKLAAEGALNLKSLLNLQGGASIINIRKLLPLPLP</sequence>